<keyword evidence="5 11" id="KW-0547">Nucleotide-binding</keyword>
<dbReference type="PANTHER" id="PTHR30042">
    <property type="entry name" value="POTASSIUM-TRANSPORTING ATPASE C CHAIN"/>
    <property type="match status" value="1"/>
</dbReference>
<keyword evidence="9 11" id="KW-0406">Ion transport</keyword>
<evidence type="ECO:0000256" key="3">
    <source>
        <dbReference type="ARBA" id="ARBA00022538"/>
    </source>
</evidence>
<sequence length="186" mass="20396">MKQNILPAIRLTLFCAVFFSGFYTLFIFGIAQAAPNNGKGEIIEYNGKKFYANVGQKFDKDEYFWSRPSAVDYNAAGAGGSNKGPSNPDYLKEVEGRIENFMKHNPGVQRSEIPSDIVTASGAGLDPNISVQAAKVQAQRIADIRKIDLNTVNTLIEKNTESPFLGMFGTEKINVLKLNIALDGLK</sequence>
<evidence type="ECO:0000256" key="9">
    <source>
        <dbReference type="ARBA" id="ARBA00023065"/>
    </source>
</evidence>
<keyword evidence="8 11" id="KW-1133">Transmembrane helix</keyword>
<evidence type="ECO:0000313" key="12">
    <source>
        <dbReference type="EMBL" id="MEC3874332.1"/>
    </source>
</evidence>
<keyword evidence="1 11" id="KW-0813">Transport</keyword>
<evidence type="ECO:0000256" key="7">
    <source>
        <dbReference type="ARBA" id="ARBA00022958"/>
    </source>
</evidence>
<evidence type="ECO:0000256" key="1">
    <source>
        <dbReference type="ARBA" id="ARBA00022448"/>
    </source>
</evidence>
<dbReference type="Pfam" id="PF02669">
    <property type="entry name" value="KdpC"/>
    <property type="match status" value="1"/>
</dbReference>
<keyword evidence="2 11" id="KW-1003">Cell membrane</keyword>
<evidence type="ECO:0000256" key="6">
    <source>
        <dbReference type="ARBA" id="ARBA00022840"/>
    </source>
</evidence>
<accession>A0ABU6HPB4</accession>
<reference evidence="12 13" key="1">
    <citation type="submission" date="2024-01" db="EMBL/GenBank/DDBJ databases">
        <title>Chryseobacterium sp. T9W2-O.</title>
        <authorList>
            <person name="Maltman C."/>
        </authorList>
    </citation>
    <scope>NUCLEOTIDE SEQUENCE [LARGE SCALE GENOMIC DNA]</scope>
    <source>
        <strain evidence="12 13">T9W2-O</strain>
    </source>
</reference>
<dbReference type="EMBL" id="JAYLAA010000006">
    <property type="protein sequence ID" value="MEC3874332.1"/>
    <property type="molecule type" value="Genomic_DNA"/>
</dbReference>
<organism evidence="12 13">
    <name type="scientific">Chryseobacterium salviniae</name>
    <dbReference type="NCBI Taxonomy" id="3101750"/>
    <lineage>
        <taxon>Bacteria</taxon>
        <taxon>Pseudomonadati</taxon>
        <taxon>Bacteroidota</taxon>
        <taxon>Flavobacteriia</taxon>
        <taxon>Flavobacteriales</taxon>
        <taxon>Weeksellaceae</taxon>
        <taxon>Chryseobacterium group</taxon>
        <taxon>Chryseobacterium</taxon>
    </lineage>
</organism>
<evidence type="ECO:0000256" key="4">
    <source>
        <dbReference type="ARBA" id="ARBA00022692"/>
    </source>
</evidence>
<evidence type="ECO:0000256" key="5">
    <source>
        <dbReference type="ARBA" id="ARBA00022741"/>
    </source>
</evidence>
<dbReference type="InterPro" id="IPR003820">
    <property type="entry name" value="KdpC"/>
</dbReference>
<keyword evidence="10 11" id="KW-0472">Membrane</keyword>
<comment type="function">
    <text evidence="11">Part of the high-affinity ATP-driven potassium transport (or Kdp) system, which catalyzes the hydrolysis of ATP coupled with the electrogenic transport of potassium into the cytoplasm. This subunit acts as a catalytic chaperone that increases the ATP-binding affinity of the ATP-hydrolyzing subunit KdpB by the formation of a transient KdpB/KdpC/ATP ternary complex.</text>
</comment>
<comment type="similarity">
    <text evidence="11">Belongs to the KdpC family.</text>
</comment>
<dbReference type="HAMAP" id="MF_00276">
    <property type="entry name" value="KdpC"/>
    <property type="match status" value="1"/>
</dbReference>
<keyword evidence="4 11" id="KW-0812">Transmembrane</keyword>
<protein>
    <recommendedName>
        <fullName evidence="11">Potassium-transporting ATPase KdpC subunit</fullName>
    </recommendedName>
    <alternativeName>
        <fullName evidence="11">ATP phosphohydrolase [potassium-transporting] C chain</fullName>
    </alternativeName>
    <alternativeName>
        <fullName evidence="11">Potassium-binding and translocating subunit C</fullName>
    </alternativeName>
    <alternativeName>
        <fullName evidence="11">Potassium-translocating ATPase C chain</fullName>
    </alternativeName>
</protein>
<dbReference type="NCBIfam" id="NF010606">
    <property type="entry name" value="PRK14002.1"/>
    <property type="match status" value="1"/>
</dbReference>
<dbReference type="PANTHER" id="PTHR30042:SF2">
    <property type="entry name" value="POTASSIUM-TRANSPORTING ATPASE KDPC SUBUNIT"/>
    <property type="match status" value="1"/>
</dbReference>
<comment type="subunit">
    <text evidence="11">The system is composed of three essential subunits: KdpA, KdpB and KdpC.</text>
</comment>
<keyword evidence="3 11" id="KW-0633">Potassium transport</keyword>
<dbReference type="PIRSF" id="PIRSF001296">
    <property type="entry name" value="K_ATPase_KdpC"/>
    <property type="match status" value="1"/>
</dbReference>
<keyword evidence="13" id="KW-1185">Reference proteome</keyword>
<comment type="subcellular location">
    <subcellularLocation>
        <location evidence="11">Cell membrane</location>
        <topology evidence="11">Single-pass membrane protein</topology>
    </subcellularLocation>
</comment>
<evidence type="ECO:0000256" key="2">
    <source>
        <dbReference type="ARBA" id="ARBA00022475"/>
    </source>
</evidence>
<keyword evidence="6 11" id="KW-0067">ATP-binding</keyword>
<evidence type="ECO:0000313" key="13">
    <source>
        <dbReference type="Proteomes" id="UP001348397"/>
    </source>
</evidence>
<proteinExistence type="inferred from homology"/>
<comment type="caution">
    <text evidence="12">The sequence shown here is derived from an EMBL/GenBank/DDBJ whole genome shotgun (WGS) entry which is preliminary data.</text>
</comment>
<keyword evidence="7 11" id="KW-0630">Potassium</keyword>
<dbReference type="RefSeq" id="WP_326319416.1">
    <property type="nucleotide sequence ID" value="NZ_JAYLAA010000006.1"/>
</dbReference>
<evidence type="ECO:0000256" key="8">
    <source>
        <dbReference type="ARBA" id="ARBA00022989"/>
    </source>
</evidence>
<dbReference type="Proteomes" id="UP001348397">
    <property type="component" value="Unassembled WGS sequence"/>
</dbReference>
<gene>
    <name evidence="11" type="primary">kdpC</name>
    <name evidence="12" type="ORF">SOP96_01250</name>
</gene>
<evidence type="ECO:0000256" key="11">
    <source>
        <dbReference type="HAMAP-Rule" id="MF_00276"/>
    </source>
</evidence>
<name>A0ABU6HPB4_9FLAO</name>
<evidence type="ECO:0000256" key="10">
    <source>
        <dbReference type="ARBA" id="ARBA00023136"/>
    </source>
</evidence>
<dbReference type="NCBIfam" id="TIGR00681">
    <property type="entry name" value="kdpC"/>
    <property type="match status" value="1"/>
</dbReference>